<gene>
    <name evidence="2" type="ORF">AS194_05520</name>
</gene>
<dbReference type="RefSeq" id="WP_058024019.1">
    <property type="nucleotide sequence ID" value="NZ_LNDJ01000049.1"/>
</dbReference>
<keyword evidence="1" id="KW-0472">Membrane</keyword>
<organism evidence="2 3">
    <name type="scientific">Psychrobacter piscatorii</name>
    <dbReference type="NCBI Taxonomy" id="554343"/>
    <lineage>
        <taxon>Bacteria</taxon>
        <taxon>Pseudomonadati</taxon>
        <taxon>Pseudomonadota</taxon>
        <taxon>Gammaproteobacteria</taxon>
        <taxon>Moraxellales</taxon>
        <taxon>Moraxellaceae</taxon>
        <taxon>Psychrobacter</taxon>
    </lineage>
</organism>
<keyword evidence="1" id="KW-1133">Transmembrane helix</keyword>
<dbReference type="STRING" id="554343.AS194_05520"/>
<evidence type="ECO:0000313" key="3">
    <source>
        <dbReference type="Proteomes" id="UP000051202"/>
    </source>
</evidence>
<dbReference type="Proteomes" id="UP000051202">
    <property type="component" value="Unassembled WGS sequence"/>
</dbReference>
<feature type="transmembrane region" description="Helical" evidence="1">
    <location>
        <begin position="44"/>
        <end position="63"/>
    </location>
</feature>
<sequence length="253" mass="29592">MNLNRLIPSKPSQLGKYPDQAVLTAPVTISVGVPTESVSFWQSYGFFIVVIVWSVMYVFMAVWEFSTGYTVTTIDEILRNILGIWSLLAIPMLFLFLMIYWLHRAQKGFVVPNPWVAKRLTWKHVPIMVIKEDSISFLSSFFIFIDKLHHDQIVSFDDVEKFYLNQSSHSGIGFSIIYKKQHVAAMKNKGKRLEGLLAHKKFTLYEHYNVLNGRYYIDLREILNIMNTFHKQRTDDIKYLSQDNHDNLMDIGW</sequence>
<evidence type="ECO:0000256" key="1">
    <source>
        <dbReference type="SAM" id="Phobius"/>
    </source>
</evidence>
<keyword evidence="3" id="KW-1185">Reference proteome</keyword>
<comment type="caution">
    <text evidence="2">The sequence shown here is derived from an EMBL/GenBank/DDBJ whole genome shotgun (WGS) entry which is preliminary data.</text>
</comment>
<dbReference type="AlphaFoldDB" id="A0A0T6DU24"/>
<proteinExistence type="predicted"/>
<feature type="transmembrane region" description="Helical" evidence="1">
    <location>
        <begin position="83"/>
        <end position="102"/>
    </location>
</feature>
<keyword evidence="1" id="KW-0812">Transmembrane</keyword>
<reference evidence="2 3" key="1">
    <citation type="submission" date="2015-11" db="EMBL/GenBank/DDBJ databases">
        <title>Permanent draft genome of Psychrobacter piscatorii LQ58.</title>
        <authorList>
            <person name="Zhou M."/>
            <person name="Dong B."/>
            <person name="Liu Q."/>
        </authorList>
    </citation>
    <scope>NUCLEOTIDE SEQUENCE [LARGE SCALE GENOMIC DNA]</scope>
    <source>
        <strain evidence="2 3">LQ58</strain>
    </source>
</reference>
<evidence type="ECO:0000313" key="2">
    <source>
        <dbReference type="EMBL" id="KRU23190.1"/>
    </source>
</evidence>
<name>A0A0T6DU24_9GAMM</name>
<dbReference type="EMBL" id="LNDJ01000049">
    <property type="protein sequence ID" value="KRU23190.1"/>
    <property type="molecule type" value="Genomic_DNA"/>
</dbReference>
<protein>
    <submittedName>
        <fullName evidence="2">Uncharacterized protein</fullName>
    </submittedName>
</protein>
<accession>A0A0T6DU24</accession>